<dbReference type="Proteomes" id="UP000018004">
    <property type="component" value="Unassembled WGS sequence"/>
</dbReference>
<dbReference type="PATRIC" id="fig|1341181.4.peg.1587"/>
<evidence type="ECO:0000259" key="2">
    <source>
        <dbReference type="Pfam" id="PF13590"/>
    </source>
</evidence>
<dbReference type="PROSITE" id="PS51257">
    <property type="entry name" value="PROKAR_LIPOPROTEIN"/>
    <property type="match status" value="1"/>
</dbReference>
<sequence length="208" mass="23421">MKQKIFTLILMASFVLFSGCYPDGAENTEDFDIVYSAYDEGYNFQNAGTYSMPEEIVILGDDEEIEVVPDGPAANILARIDTNLQALGWTKIENPDFDNPTAPKPDVEFLPVSWTTTTISVWGGGYWCYWDPYYCGGGWYYPYPVVTSYTTGTLLFTMIDYNALNNNGQRKAVWTGALNGLFQGTYNESRINKGIDQVFEQSPYLKTN</sequence>
<evidence type="ECO:0000313" key="3">
    <source>
        <dbReference type="EMBL" id="ESU28264.1"/>
    </source>
</evidence>
<gene>
    <name evidence="3" type="ORF">FLJC2902T_16120</name>
</gene>
<dbReference type="Pfam" id="PF13590">
    <property type="entry name" value="DUF4136"/>
    <property type="match status" value="1"/>
</dbReference>
<dbReference type="Gene3D" id="3.30.160.670">
    <property type="match status" value="1"/>
</dbReference>
<comment type="caution">
    <text evidence="3">The sequence shown here is derived from an EMBL/GenBank/DDBJ whole genome shotgun (WGS) entry which is preliminary data.</text>
</comment>
<feature type="chain" id="PRO_5004750788" description="DUF4136 domain-containing protein" evidence="1">
    <location>
        <begin position="26"/>
        <end position="208"/>
    </location>
</feature>
<proteinExistence type="predicted"/>
<name>V6SPA3_9FLAO</name>
<dbReference type="AlphaFoldDB" id="V6SPA3"/>
<feature type="domain" description="DUF4136" evidence="2">
    <location>
        <begin position="34"/>
        <end position="204"/>
    </location>
</feature>
<dbReference type="STRING" id="1341181.FLJC2902T_16120"/>
<evidence type="ECO:0000313" key="4">
    <source>
        <dbReference type="Proteomes" id="UP000018004"/>
    </source>
</evidence>
<keyword evidence="1" id="KW-0732">Signal</keyword>
<accession>V6SPA3</accession>
<organism evidence="3 4">
    <name type="scientific">Flavobacterium limnosediminis JC2902</name>
    <dbReference type="NCBI Taxonomy" id="1341181"/>
    <lineage>
        <taxon>Bacteria</taxon>
        <taxon>Pseudomonadati</taxon>
        <taxon>Bacteroidota</taxon>
        <taxon>Flavobacteriia</taxon>
        <taxon>Flavobacteriales</taxon>
        <taxon>Flavobacteriaceae</taxon>
        <taxon>Flavobacterium</taxon>
    </lineage>
</organism>
<protein>
    <recommendedName>
        <fullName evidence="2">DUF4136 domain-containing protein</fullName>
    </recommendedName>
</protein>
<dbReference type="RefSeq" id="WP_023579247.1">
    <property type="nucleotide sequence ID" value="NZ_AVGG01000007.1"/>
</dbReference>
<dbReference type="InterPro" id="IPR025411">
    <property type="entry name" value="DUF4136"/>
</dbReference>
<dbReference type="EMBL" id="AVGG01000007">
    <property type="protein sequence ID" value="ESU28264.1"/>
    <property type="molecule type" value="Genomic_DNA"/>
</dbReference>
<keyword evidence="4" id="KW-1185">Reference proteome</keyword>
<dbReference type="eggNOG" id="ENOG502ZB9T">
    <property type="taxonomic scope" value="Bacteria"/>
</dbReference>
<evidence type="ECO:0000256" key="1">
    <source>
        <dbReference type="SAM" id="SignalP"/>
    </source>
</evidence>
<reference evidence="3 4" key="1">
    <citation type="submission" date="2013-08" db="EMBL/GenBank/DDBJ databases">
        <title>Flavobacterium limnosediminis JC2902 genome sequencing.</title>
        <authorList>
            <person name="Lee K."/>
            <person name="Yi H."/>
            <person name="Park S."/>
            <person name="Chun J."/>
        </authorList>
    </citation>
    <scope>NUCLEOTIDE SEQUENCE [LARGE SCALE GENOMIC DNA]</scope>
    <source>
        <strain evidence="3 4">JC2902</strain>
    </source>
</reference>
<feature type="signal peptide" evidence="1">
    <location>
        <begin position="1"/>
        <end position="25"/>
    </location>
</feature>